<comment type="caution">
    <text evidence="1">The sequence shown here is derived from an EMBL/GenBank/DDBJ whole genome shotgun (WGS) entry which is preliminary data.</text>
</comment>
<sequence length="380" mass="42924">MEETVKEERLIKKIEAQAKKFKLRIQKGRGDEKRHDAVRPDEQKWMWTAHHDLGWSLAKIGSIFNRDPRTVQKAIAAYKPTGQKKQPPGEATEPPLGFDQGQWTSLTEMIEKGLLLMVGQNIAAQLATLEPRVMRSFGCHEIGLKHLQHALSLYPSRQFDVWVNNIQEVESALLRRKAIQEQILSEAKSGCKSLGSIELVDNNFALAAYHFLARGDNSWLENDRIQTLELGPLGSWCPRVWCPLCDYNLHLQQWDTRQFICPGHNVPLISREDASPIGVVYAPEVEMELYRELVTPVEDIAMKYPSKVALSVRIPKMLPFSEVVIAVGDVDSLPKLKALIQGFLGASPLRQEAQQNEVSLQRSYTSLLETLRSALATEAK</sequence>
<dbReference type="EMBL" id="QMNG01000131">
    <property type="protein sequence ID" value="RLC35683.1"/>
    <property type="molecule type" value="Genomic_DNA"/>
</dbReference>
<protein>
    <submittedName>
        <fullName evidence="1">Uncharacterized protein</fullName>
    </submittedName>
</protein>
<organism evidence="1 2">
    <name type="scientific">candidate division Kazan bacterium</name>
    <dbReference type="NCBI Taxonomy" id="2202143"/>
    <lineage>
        <taxon>Bacteria</taxon>
        <taxon>Bacteria division Kazan-3B-28</taxon>
    </lineage>
</organism>
<name>A0A420ZAQ5_UNCK3</name>
<dbReference type="Proteomes" id="UP000281261">
    <property type="component" value="Unassembled WGS sequence"/>
</dbReference>
<gene>
    <name evidence="1" type="ORF">DRH29_05945</name>
</gene>
<dbReference type="AlphaFoldDB" id="A0A420ZAQ5"/>
<proteinExistence type="predicted"/>
<evidence type="ECO:0000313" key="1">
    <source>
        <dbReference type="EMBL" id="RLC35683.1"/>
    </source>
</evidence>
<evidence type="ECO:0000313" key="2">
    <source>
        <dbReference type="Proteomes" id="UP000281261"/>
    </source>
</evidence>
<reference evidence="1 2" key="1">
    <citation type="submission" date="2018-06" db="EMBL/GenBank/DDBJ databases">
        <title>Extensive metabolic versatility and redundancy in microbially diverse, dynamic hydrothermal sediments.</title>
        <authorList>
            <person name="Dombrowski N."/>
            <person name="Teske A."/>
            <person name="Baker B.J."/>
        </authorList>
    </citation>
    <scope>NUCLEOTIDE SEQUENCE [LARGE SCALE GENOMIC DNA]</scope>
    <source>
        <strain evidence="1">B79_G16</strain>
    </source>
</reference>
<accession>A0A420ZAQ5</accession>